<evidence type="ECO:0000256" key="2">
    <source>
        <dbReference type="ARBA" id="ARBA00023136"/>
    </source>
</evidence>
<feature type="chain" id="PRO_5045224262" evidence="3">
    <location>
        <begin position="29"/>
        <end position="366"/>
    </location>
</feature>
<feature type="signal peptide" evidence="3">
    <location>
        <begin position="1"/>
        <end position="28"/>
    </location>
</feature>
<organism evidence="5 6">
    <name type="scientific">Sediminibacterium roseum</name>
    <dbReference type="NCBI Taxonomy" id="1978412"/>
    <lineage>
        <taxon>Bacteria</taxon>
        <taxon>Pseudomonadati</taxon>
        <taxon>Bacteroidota</taxon>
        <taxon>Chitinophagia</taxon>
        <taxon>Chitinophagales</taxon>
        <taxon>Chitinophagaceae</taxon>
        <taxon>Sediminibacterium</taxon>
    </lineage>
</organism>
<keyword evidence="2" id="KW-0472">Membrane</keyword>
<evidence type="ECO:0000259" key="4">
    <source>
        <dbReference type="Pfam" id="PF01103"/>
    </source>
</evidence>
<evidence type="ECO:0000256" key="3">
    <source>
        <dbReference type="SAM" id="SignalP"/>
    </source>
</evidence>
<evidence type="ECO:0000313" key="6">
    <source>
        <dbReference type="Proteomes" id="UP000753802"/>
    </source>
</evidence>
<keyword evidence="6" id="KW-1185">Reference proteome</keyword>
<gene>
    <name evidence="5" type="ORF">GWC95_08600</name>
</gene>
<evidence type="ECO:0000256" key="1">
    <source>
        <dbReference type="ARBA" id="ARBA00004370"/>
    </source>
</evidence>
<dbReference type="Pfam" id="PF01103">
    <property type="entry name" value="Omp85"/>
    <property type="match status" value="1"/>
</dbReference>
<dbReference type="Proteomes" id="UP000753802">
    <property type="component" value="Unassembled WGS sequence"/>
</dbReference>
<dbReference type="InterPro" id="IPR000184">
    <property type="entry name" value="Bac_surfAg_D15"/>
</dbReference>
<comment type="subcellular location">
    <subcellularLocation>
        <location evidence="1">Membrane</location>
    </subcellularLocation>
</comment>
<protein>
    <submittedName>
        <fullName evidence="5">BamA/TamA family outer membrane protein</fullName>
    </submittedName>
</protein>
<dbReference type="EMBL" id="JAACJS010000012">
    <property type="protein sequence ID" value="NCI49978.1"/>
    <property type="molecule type" value="Genomic_DNA"/>
</dbReference>
<accession>A0ABW9ZVE3</accession>
<evidence type="ECO:0000313" key="5">
    <source>
        <dbReference type="EMBL" id="NCI49978.1"/>
    </source>
</evidence>
<name>A0ABW9ZVE3_9BACT</name>
<feature type="domain" description="Bacterial surface antigen (D15)" evidence="4">
    <location>
        <begin position="176"/>
        <end position="366"/>
    </location>
</feature>
<sequence>MKKISLPLPCFCLILAVFALKTPSYAQKDSTSRKRLLVFPVVAKSIETGWSFGTVGTLTFRLSKEDTISRTSNLELLALYSTKKQLVTALAGTQYFHKEKFILTEQVSFSSFPDKFWGLGKNTPDAAEESYKFKQYYVYLHLLRKLSPGFFAGLLFETQKVWDVEYTKGGLFDAQNVTGRNGYKVAGLGGSLTYDKRNSAFSPDNGAFCQFSFNHFDKFWGNDYNYTNYVLDLRKYIPVGHTSQVLAFQFFSFNNVGEVPIRSLASFGGANRMRGYYDGRYKDLNQLIVQGEYRFPVYKRFGAVVFGGGGNVSHSITEYAINDLKFSYGAGIRFALDKKEKLNLRVDYGVGEGKNSGFYLQLGEAF</sequence>
<dbReference type="RefSeq" id="WP_161818297.1">
    <property type="nucleotide sequence ID" value="NZ_JAACJS010000012.1"/>
</dbReference>
<dbReference type="Gene3D" id="2.40.160.50">
    <property type="entry name" value="membrane protein fhac: a member of the omp85/tpsb transporter family"/>
    <property type="match status" value="1"/>
</dbReference>
<keyword evidence="3" id="KW-0732">Signal</keyword>
<comment type="caution">
    <text evidence="5">The sequence shown here is derived from an EMBL/GenBank/DDBJ whole genome shotgun (WGS) entry which is preliminary data.</text>
</comment>
<proteinExistence type="predicted"/>
<reference evidence="5 6" key="1">
    <citation type="submission" date="2020-01" db="EMBL/GenBank/DDBJ databases">
        <title>Genome analysis.</title>
        <authorList>
            <person name="Wu S."/>
            <person name="Wang G."/>
        </authorList>
    </citation>
    <scope>NUCLEOTIDE SEQUENCE [LARGE SCALE GENOMIC DNA]</scope>
    <source>
        <strain evidence="5 6">SYL130</strain>
    </source>
</reference>